<evidence type="ECO:0000313" key="2">
    <source>
        <dbReference type="EMBL" id="UYB36787.1"/>
    </source>
</evidence>
<dbReference type="Pfam" id="PF09509">
    <property type="entry name" value="Hypoth_Ymh"/>
    <property type="match status" value="1"/>
</dbReference>
<name>A0ABY6FUT1_9MICC</name>
<dbReference type="NCBIfam" id="TIGR02391">
    <property type="entry name" value="hypoth_ymh"/>
    <property type="match status" value="1"/>
</dbReference>
<evidence type="ECO:0000259" key="1">
    <source>
        <dbReference type="Pfam" id="PF09509"/>
    </source>
</evidence>
<dbReference type="Proteomes" id="UP001063368">
    <property type="component" value="Chromosome"/>
</dbReference>
<dbReference type="SUPFAM" id="SSF55874">
    <property type="entry name" value="ATPase domain of HSP90 chaperone/DNA topoisomerase II/histidine kinase"/>
    <property type="match status" value="1"/>
</dbReference>
<dbReference type="EMBL" id="CP106856">
    <property type="protein sequence ID" value="UYB36787.1"/>
    <property type="molecule type" value="Genomic_DNA"/>
</dbReference>
<dbReference type="RefSeq" id="WP_263128372.1">
    <property type="nucleotide sequence ID" value="NZ_CP106856.1"/>
</dbReference>
<protein>
    <submittedName>
        <fullName evidence="2">TIGR02391 family protein</fullName>
    </submittedName>
</protein>
<dbReference type="InterPro" id="IPR036890">
    <property type="entry name" value="HATPase_C_sf"/>
</dbReference>
<proteinExistence type="predicted"/>
<dbReference type="InterPro" id="IPR012654">
    <property type="entry name" value="CHP02391"/>
</dbReference>
<dbReference type="Gene3D" id="3.30.565.10">
    <property type="entry name" value="Histidine kinase-like ATPase, C-terminal domain"/>
    <property type="match status" value="1"/>
</dbReference>
<reference evidence="2" key="1">
    <citation type="submission" date="2022-09" db="EMBL/GenBank/DDBJ databases">
        <authorList>
            <person name="Li D."/>
            <person name="Cheng J."/>
            <person name="Li Y."/>
        </authorList>
    </citation>
    <scope>NUCLEOTIDE SEQUENCE</scope>
    <source>
        <strain evidence="2">DL</strain>
    </source>
</reference>
<feature type="domain" description="Conserved hypothetical protein CHP02391" evidence="1">
    <location>
        <begin position="413"/>
        <end position="548"/>
    </location>
</feature>
<gene>
    <name evidence="2" type="ORF">N9A08_03685</name>
</gene>
<organism evidence="2 3">
    <name type="scientific">Arthrobacter koreensis</name>
    <dbReference type="NCBI Taxonomy" id="199136"/>
    <lineage>
        <taxon>Bacteria</taxon>
        <taxon>Bacillati</taxon>
        <taxon>Actinomycetota</taxon>
        <taxon>Actinomycetes</taxon>
        <taxon>Micrococcales</taxon>
        <taxon>Micrococcaceae</taxon>
        <taxon>Arthrobacter</taxon>
    </lineage>
</organism>
<dbReference type="Pfam" id="PF13589">
    <property type="entry name" value="HATPase_c_3"/>
    <property type="match status" value="1"/>
</dbReference>
<accession>A0ABY6FUT1</accession>
<evidence type="ECO:0000313" key="3">
    <source>
        <dbReference type="Proteomes" id="UP001063368"/>
    </source>
</evidence>
<keyword evidence="3" id="KW-1185">Reference proteome</keyword>
<sequence length="566" mass="62796">MDANRLKLSFDPLTIEHLGVKMYSHLPNAVAELIANSYDAEATRILVDIGDGADGPYVRISDDGHGMSLKDLGEKYLRIGRNRRESGNGTLSENGLRPISGKKGLGKLALFGIAENITLKTTRGGASESHELSMKWTDLMNATGGDYFPIVEAVQSDGTSQGTTIVLSRLKRVSPIDAASLASSLSTLFNYAGSEAVIIVRDSKGTEYPVNRNSRLESVDVESAWVLPDDFMGGLGDYLNDKKIEGRIVSSTKPLRNNMRGITLYSRGRMVNEPEFFGAAESSFAYSYLTGYLDIDFLDSLEPDVIATDRRAVSWSQHPEMEELWMMLRSLVTTVASERRQKRKSAKKKALDRKLPLDAVHWIASINGPERQPLSNMLDLLSSVDVEIGDSEQTQMVENLERLAPPYAELHWRHLHPSIQDAAGEEYKRENYYHAVEEALKRYTAEVRSRSGLEVQSDASLMQQAFGDGGRAKLLVFDKYVTHETYSFSASTRNNIESGQQSLSVGLIRGFRNPLAHEEKVRLRDSGAFSHEDCLDALSILSHLYKRLDESVSGESAQEGEMQANS</sequence>